<evidence type="ECO:0000256" key="2">
    <source>
        <dbReference type="ARBA" id="ARBA00010145"/>
    </source>
</evidence>
<feature type="transmembrane region" description="Helical" evidence="8">
    <location>
        <begin position="6"/>
        <end position="25"/>
    </location>
</feature>
<name>A0A0R2LR92_9LACO</name>
<evidence type="ECO:0000256" key="7">
    <source>
        <dbReference type="ARBA" id="ARBA00023136"/>
    </source>
</evidence>
<feature type="transmembrane region" description="Helical" evidence="8">
    <location>
        <begin position="189"/>
        <end position="209"/>
    </location>
</feature>
<evidence type="ECO:0000256" key="6">
    <source>
        <dbReference type="ARBA" id="ARBA00022989"/>
    </source>
</evidence>
<dbReference type="GO" id="GO:0055085">
    <property type="term" value="P:transmembrane transport"/>
    <property type="evidence" value="ECO:0007669"/>
    <property type="project" value="InterPro"/>
</dbReference>
<evidence type="ECO:0008006" key="11">
    <source>
        <dbReference type="Google" id="ProtNLM"/>
    </source>
</evidence>
<feature type="transmembrane region" description="Helical" evidence="8">
    <location>
        <begin position="92"/>
        <end position="115"/>
    </location>
</feature>
<dbReference type="Pfam" id="PF03547">
    <property type="entry name" value="Mem_trans"/>
    <property type="match status" value="1"/>
</dbReference>
<feature type="transmembrane region" description="Helical" evidence="8">
    <location>
        <begin position="58"/>
        <end position="80"/>
    </location>
</feature>
<feature type="transmembrane region" description="Helical" evidence="8">
    <location>
        <begin position="121"/>
        <end position="143"/>
    </location>
</feature>
<dbReference type="OrthoDB" id="148377at2"/>
<feature type="transmembrane region" description="Helical" evidence="8">
    <location>
        <begin position="230"/>
        <end position="258"/>
    </location>
</feature>
<evidence type="ECO:0000313" key="9">
    <source>
        <dbReference type="EMBL" id="KRO01315.1"/>
    </source>
</evidence>
<feature type="transmembrane region" description="Helical" evidence="8">
    <location>
        <begin position="278"/>
        <end position="300"/>
    </location>
</feature>
<dbReference type="RefSeq" id="WP_017866977.1">
    <property type="nucleotide sequence ID" value="NZ_BJYB01000023.1"/>
</dbReference>
<reference evidence="9 10" key="1">
    <citation type="journal article" date="2015" name="Genome Announc.">
        <title>Expanding the biotechnology potential of lactobacilli through comparative genomics of 213 strains and associated genera.</title>
        <authorList>
            <person name="Sun Z."/>
            <person name="Harris H.M."/>
            <person name="McCann A."/>
            <person name="Guo C."/>
            <person name="Argimon S."/>
            <person name="Zhang W."/>
            <person name="Yang X."/>
            <person name="Jeffery I.B."/>
            <person name="Cooney J.C."/>
            <person name="Kagawa T.F."/>
            <person name="Liu W."/>
            <person name="Song Y."/>
            <person name="Salvetti E."/>
            <person name="Wrobel A."/>
            <person name="Rasinkangas P."/>
            <person name="Parkhill J."/>
            <person name="Rea M.C."/>
            <person name="O'Sullivan O."/>
            <person name="Ritari J."/>
            <person name="Douillard F.P."/>
            <person name="Paul Ross R."/>
            <person name="Yang R."/>
            <person name="Briner A.E."/>
            <person name="Felis G.E."/>
            <person name="de Vos W.M."/>
            <person name="Barrangou R."/>
            <person name="Klaenhammer T.R."/>
            <person name="Caufield P.W."/>
            <person name="Cui Y."/>
            <person name="Zhang H."/>
            <person name="O'Toole P.W."/>
        </authorList>
    </citation>
    <scope>NUCLEOTIDE SEQUENCE [LARGE SCALE GENOMIC DNA]</scope>
    <source>
        <strain evidence="9 10">NBRC 103219</strain>
    </source>
</reference>
<evidence type="ECO:0000256" key="3">
    <source>
        <dbReference type="ARBA" id="ARBA00022448"/>
    </source>
</evidence>
<keyword evidence="5 8" id="KW-0812">Transmembrane</keyword>
<dbReference type="AlphaFoldDB" id="A0A0R2LR92"/>
<dbReference type="EMBL" id="JQCN01000011">
    <property type="protein sequence ID" value="KRO01315.1"/>
    <property type="molecule type" value="Genomic_DNA"/>
</dbReference>
<dbReference type="PANTHER" id="PTHR36838">
    <property type="entry name" value="AUXIN EFFLUX CARRIER FAMILY PROTEIN"/>
    <property type="match status" value="1"/>
</dbReference>
<dbReference type="Gene3D" id="1.20.1530.20">
    <property type="match status" value="2"/>
</dbReference>
<accession>A0A0R2LR92</accession>
<organism evidence="9 10">
    <name type="scientific">Ligilactobacillus pobuzihii</name>
    <dbReference type="NCBI Taxonomy" id="449659"/>
    <lineage>
        <taxon>Bacteria</taxon>
        <taxon>Bacillati</taxon>
        <taxon>Bacillota</taxon>
        <taxon>Bacilli</taxon>
        <taxon>Lactobacillales</taxon>
        <taxon>Lactobacillaceae</taxon>
        <taxon>Ligilactobacillus</taxon>
    </lineage>
</organism>
<dbReference type="STRING" id="449659.IV66_GL000503"/>
<comment type="subcellular location">
    <subcellularLocation>
        <location evidence="1">Cell membrane</location>
        <topology evidence="1">Multi-pass membrane protein</topology>
    </subcellularLocation>
</comment>
<protein>
    <recommendedName>
        <fullName evidence="11">AEC family transporter</fullName>
    </recommendedName>
</protein>
<dbReference type="GO" id="GO:0005886">
    <property type="term" value="C:plasma membrane"/>
    <property type="evidence" value="ECO:0007669"/>
    <property type="project" value="UniProtKB-SubCell"/>
</dbReference>
<evidence type="ECO:0000256" key="1">
    <source>
        <dbReference type="ARBA" id="ARBA00004651"/>
    </source>
</evidence>
<comment type="similarity">
    <text evidence="2">Belongs to the auxin efflux carrier (TC 2.A.69) family.</text>
</comment>
<proteinExistence type="inferred from homology"/>
<keyword evidence="4" id="KW-1003">Cell membrane</keyword>
<evidence type="ECO:0000256" key="5">
    <source>
        <dbReference type="ARBA" id="ARBA00022692"/>
    </source>
</evidence>
<keyword evidence="3" id="KW-0813">Transport</keyword>
<dbReference type="InterPro" id="IPR038770">
    <property type="entry name" value="Na+/solute_symporter_sf"/>
</dbReference>
<comment type="caution">
    <text evidence="9">The sequence shown here is derived from an EMBL/GenBank/DDBJ whole genome shotgun (WGS) entry which is preliminary data.</text>
</comment>
<evidence type="ECO:0000256" key="4">
    <source>
        <dbReference type="ARBA" id="ARBA00022475"/>
    </source>
</evidence>
<dbReference type="PATRIC" id="fig|449659.4.peg.506"/>
<feature type="transmembrane region" description="Helical" evidence="8">
    <location>
        <begin position="32"/>
        <end position="52"/>
    </location>
</feature>
<dbReference type="InterPro" id="IPR004776">
    <property type="entry name" value="Mem_transp_PIN-like"/>
</dbReference>
<keyword evidence="10" id="KW-1185">Reference proteome</keyword>
<sequence length="301" mass="33280">MTVFIQVMLPVLLIFFTGFIFQKFFYLDIKPLSTIAIYLLLPFLVFQTFYSANLNNSFSIVVLVSTGIMIILILLGVLVGKIIGFNKKKMNAFLLSTVFPNSGNYGVPIVLFAFGNKSVEYAMTIMVIHNILMGVVGVYIASYGDVKGLEGVKKALLAIFKQPMNYVILPAILLNYLNCKIPNNIMGSIKIIGNITIPLIMIILGMQLADTKIKKISWLDVSLASFFRLIISPIVAYMICILFSLGHMLTTVIVLMAAMPSAANTTMYAIQFDTEPDLVSTCTLVSTVFSVFTLTFLLIVL</sequence>
<keyword evidence="7 8" id="KW-0472">Membrane</keyword>
<dbReference type="PANTHER" id="PTHR36838:SF1">
    <property type="entry name" value="SLR1864 PROTEIN"/>
    <property type="match status" value="1"/>
</dbReference>
<gene>
    <name evidence="9" type="ORF">IV66_GL000503</name>
</gene>
<dbReference type="Proteomes" id="UP000051886">
    <property type="component" value="Unassembled WGS sequence"/>
</dbReference>
<evidence type="ECO:0000256" key="8">
    <source>
        <dbReference type="SAM" id="Phobius"/>
    </source>
</evidence>
<evidence type="ECO:0000313" key="10">
    <source>
        <dbReference type="Proteomes" id="UP000051886"/>
    </source>
</evidence>
<keyword evidence="6 8" id="KW-1133">Transmembrane helix</keyword>